<dbReference type="AlphaFoldDB" id="A0AAD9PUP0"/>
<evidence type="ECO:0000313" key="1">
    <source>
        <dbReference type="EMBL" id="KAK2549383.1"/>
    </source>
</evidence>
<name>A0AAD9PUP0_ACRCE</name>
<reference evidence="1" key="1">
    <citation type="journal article" date="2023" name="G3 (Bethesda)">
        <title>Whole genome assembly and annotation of the endangered Caribbean coral Acropora cervicornis.</title>
        <authorList>
            <person name="Selwyn J.D."/>
            <person name="Vollmer S.V."/>
        </authorList>
    </citation>
    <scope>NUCLEOTIDE SEQUENCE</scope>
    <source>
        <strain evidence="1">K2</strain>
    </source>
</reference>
<dbReference type="Proteomes" id="UP001249851">
    <property type="component" value="Unassembled WGS sequence"/>
</dbReference>
<dbReference type="EMBL" id="JARQWQ010000127">
    <property type="protein sequence ID" value="KAK2549383.1"/>
    <property type="molecule type" value="Genomic_DNA"/>
</dbReference>
<proteinExistence type="predicted"/>
<gene>
    <name evidence="1" type="ORF">P5673_030208</name>
</gene>
<comment type="caution">
    <text evidence="1">The sequence shown here is derived from an EMBL/GenBank/DDBJ whole genome shotgun (WGS) entry which is preliminary data.</text>
</comment>
<evidence type="ECO:0000313" key="2">
    <source>
        <dbReference type="Proteomes" id="UP001249851"/>
    </source>
</evidence>
<organism evidence="1 2">
    <name type="scientific">Acropora cervicornis</name>
    <name type="common">Staghorn coral</name>
    <dbReference type="NCBI Taxonomy" id="6130"/>
    <lineage>
        <taxon>Eukaryota</taxon>
        <taxon>Metazoa</taxon>
        <taxon>Cnidaria</taxon>
        <taxon>Anthozoa</taxon>
        <taxon>Hexacorallia</taxon>
        <taxon>Scleractinia</taxon>
        <taxon>Astrocoeniina</taxon>
        <taxon>Acroporidae</taxon>
        <taxon>Acropora</taxon>
    </lineage>
</organism>
<accession>A0AAD9PUP0</accession>
<reference evidence="1" key="2">
    <citation type="journal article" date="2023" name="Science">
        <title>Genomic signatures of disease resistance in endangered staghorn corals.</title>
        <authorList>
            <person name="Vollmer S.V."/>
            <person name="Selwyn J.D."/>
            <person name="Despard B.A."/>
            <person name="Roesel C.L."/>
        </authorList>
    </citation>
    <scope>NUCLEOTIDE SEQUENCE</scope>
    <source>
        <strain evidence="1">K2</strain>
    </source>
</reference>
<keyword evidence="2" id="KW-1185">Reference proteome</keyword>
<sequence>MMHIASAEGDNNGEYISKGNANRLYQYSSTSGSRTVHSENRVFFANVKASKEYRKEYVPKEEVSELARHYK</sequence>
<protein>
    <submittedName>
        <fullName evidence="1">Uncharacterized protein</fullName>
    </submittedName>
</protein>